<dbReference type="SUPFAM" id="SSF51735">
    <property type="entry name" value="NAD(P)-binding Rossmann-fold domains"/>
    <property type="match status" value="1"/>
</dbReference>
<dbReference type="PANTHER" id="PTHR48079">
    <property type="entry name" value="PROTEIN YEEZ"/>
    <property type="match status" value="1"/>
</dbReference>
<reference evidence="2 3" key="1">
    <citation type="submission" date="2023-08" db="EMBL/GenBank/DDBJ databases">
        <authorList>
            <person name="Palmer J.M."/>
        </authorList>
    </citation>
    <scope>NUCLEOTIDE SEQUENCE [LARGE SCALE GENOMIC DNA]</scope>
    <source>
        <strain evidence="2 3">TWF481</strain>
    </source>
</reference>
<dbReference type="PANTHER" id="PTHR48079:SF6">
    <property type="entry name" value="NAD(P)-BINDING DOMAIN-CONTAINING PROTEIN-RELATED"/>
    <property type="match status" value="1"/>
</dbReference>
<evidence type="ECO:0000259" key="1">
    <source>
        <dbReference type="Pfam" id="PF01370"/>
    </source>
</evidence>
<evidence type="ECO:0000313" key="2">
    <source>
        <dbReference type="EMBL" id="KAK6497026.1"/>
    </source>
</evidence>
<accession>A0AAV9VUZ4</accession>
<protein>
    <recommendedName>
        <fullName evidence="1">NAD-dependent epimerase/dehydratase domain-containing protein</fullName>
    </recommendedName>
</protein>
<dbReference type="GO" id="GO:0005737">
    <property type="term" value="C:cytoplasm"/>
    <property type="evidence" value="ECO:0007669"/>
    <property type="project" value="TreeGrafter"/>
</dbReference>
<dbReference type="Gene3D" id="3.40.50.720">
    <property type="entry name" value="NAD(P)-binding Rossmann-like Domain"/>
    <property type="match status" value="1"/>
</dbReference>
<dbReference type="EMBL" id="JAVHJL010000010">
    <property type="protein sequence ID" value="KAK6497026.1"/>
    <property type="molecule type" value="Genomic_DNA"/>
</dbReference>
<sequence>MSGEVPITIPKLKVFLTGGTGYIGGAILTTLLRSPDLEVTTLVRSESAIETLTSPATNPKFFTGSTPKCVLGSLSDTDLLRRLASESDIVVNCASANDLAAVEALIQGLSESGEARKKIFVHTSGTSAFATFNNGDEAGRPFDDAEDLVEVLREWDEREQYGHRTVTLRVVELGKEKGVSTYTVVPPTIYGQTTAIIPRLSVQFPPLIRTAIETKKAHYIGSGNAVWSNVHITDLANLYELIIRRALSGIAKSGYDGIYFASNGEKSWKDIAYAVKEAVEALGGWDGGRVGSESWTVEDAAQIEGVNGVRDAKLAFGSKCVPNPFISESRVVNKGSISVITVPTKALELGWKPAFGGEAVVESMKRDAIVLWKQFKGE</sequence>
<proteinExistence type="predicted"/>
<comment type="caution">
    <text evidence="2">The sequence shown here is derived from an EMBL/GenBank/DDBJ whole genome shotgun (WGS) entry which is preliminary data.</text>
</comment>
<dbReference type="GO" id="GO:0004029">
    <property type="term" value="F:aldehyde dehydrogenase (NAD+) activity"/>
    <property type="evidence" value="ECO:0007669"/>
    <property type="project" value="TreeGrafter"/>
</dbReference>
<dbReference type="InterPro" id="IPR001509">
    <property type="entry name" value="Epimerase_deHydtase"/>
</dbReference>
<organism evidence="2 3">
    <name type="scientific">Arthrobotrys musiformis</name>
    <dbReference type="NCBI Taxonomy" id="47236"/>
    <lineage>
        <taxon>Eukaryota</taxon>
        <taxon>Fungi</taxon>
        <taxon>Dikarya</taxon>
        <taxon>Ascomycota</taxon>
        <taxon>Pezizomycotina</taxon>
        <taxon>Orbiliomycetes</taxon>
        <taxon>Orbiliales</taxon>
        <taxon>Orbiliaceae</taxon>
        <taxon>Arthrobotrys</taxon>
    </lineage>
</organism>
<keyword evidence="3" id="KW-1185">Reference proteome</keyword>
<name>A0AAV9VUZ4_9PEZI</name>
<dbReference type="InterPro" id="IPR036291">
    <property type="entry name" value="NAD(P)-bd_dom_sf"/>
</dbReference>
<dbReference type="Proteomes" id="UP001370758">
    <property type="component" value="Unassembled WGS sequence"/>
</dbReference>
<gene>
    <name evidence="2" type="ORF">TWF481_002006</name>
</gene>
<dbReference type="AlphaFoldDB" id="A0AAV9VUZ4"/>
<dbReference type="InterPro" id="IPR051783">
    <property type="entry name" value="NAD(P)-dependent_oxidoreduct"/>
</dbReference>
<dbReference type="Pfam" id="PF01370">
    <property type="entry name" value="Epimerase"/>
    <property type="match status" value="1"/>
</dbReference>
<feature type="domain" description="NAD-dependent epimerase/dehydratase" evidence="1">
    <location>
        <begin position="14"/>
        <end position="245"/>
    </location>
</feature>
<evidence type="ECO:0000313" key="3">
    <source>
        <dbReference type="Proteomes" id="UP001370758"/>
    </source>
</evidence>